<evidence type="ECO:0000313" key="1">
    <source>
        <dbReference type="Proteomes" id="UP000887576"/>
    </source>
</evidence>
<sequence length="108" mass="12735">MVHVSRATRIMRYLQHAPRHLFNKYPEQVTLYLTFGLVGVAAIIYKLNKYGINGVPPYYRGRYEVVRPDDPRALNWRVPTDYPAPYLTNRENVEYNTVAKDYGWTLKL</sequence>
<proteinExistence type="predicted"/>
<name>A0AC34RLL4_9BILA</name>
<dbReference type="Proteomes" id="UP000887576">
    <property type="component" value="Unplaced"/>
</dbReference>
<organism evidence="1 2">
    <name type="scientific">Panagrolaimus sp. JU765</name>
    <dbReference type="NCBI Taxonomy" id="591449"/>
    <lineage>
        <taxon>Eukaryota</taxon>
        <taxon>Metazoa</taxon>
        <taxon>Ecdysozoa</taxon>
        <taxon>Nematoda</taxon>
        <taxon>Chromadorea</taxon>
        <taxon>Rhabditida</taxon>
        <taxon>Tylenchina</taxon>
        <taxon>Panagrolaimomorpha</taxon>
        <taxon>Panagrolaimoidea</taxon>
        <taxon>Panagrolaimidae</taxon>
        <taxon>Panagrolaimus</taxon>
    </lineage>
</organism>
<protein>
    <submittedName>
        <fullName evidence="2">Uncharacterized protein</fullName>
    </submittedName>
</protein>
<dbReference type="WBParaSite" id="JU765_v2.g7939.t1">
    <property type="protein sequence ID" value="JU765_v2.g7939.t1"/>
    <property type="gene ID" value="JU765_v2.g7939"/>
</dbReference>
<reference evidence="2" key="1">
    <citation type="submission" date="2022-11" db="UniProtKB">
        <authorList>
            <consortium name="WormBaseParasite"/>
        </authorList>
    </citation>
    <scope>IDENTIFICATION</scope>
</reference>
<evidence type="ECO:0000313" key="2">
    <source>
        <dbReference type="WBParaSite" id="JU765_v2.g7939.t1"/>
    </source>
</evidence>
<accession>A0AC34RLL4</accession>